<dbReference type="SMART" id="SM00384">
    <property type="entry name" value="AT_hook"/>
    <property type="match status" value="3"/>
</dbReference>
<sequence>MATEEVNKPPSSLTPYSEMIIAAISTVGDQEGCTKSEISKYIELRLDDLPEGHSTLLSHHLNSMRESGEVVLVKNNYMVPNHSQGDYVAPKRGRGRPPKTKNLIADSVDDLPLAQCAPYPELEPLSSFSSQMPVHRGRGRPKGSRNKNKVNAGEVGEADGERTRGVNYSIVEDELLTKAWIAMAEGSFTSDDQSDAKYWERVCSEYHMMVKGNHPKRPYESLRKRFTNISKYCAQYITVLRSVKLTYPSDISREDEIEKINREYALLYNSNFLHLGCYEMLKKCEKWMAQSEKWMPLSGSNPKKAKRPKKMHLNPPETVSETLSVQDGSSALEALVYFNEDQDDISAQPHSHYLEHPEPFPSVTPTRKTRGRPRGSRNKPKVFAGVGEAYEEKDRGANFTIEEDKLLTKSWIEITSNEQVDTSFWESVGSKYHTLKEDSHPKRSNESLRKRFTYISKVCGRYISVRQSIELEYSCDISIIDKINRVYYELHHSNFLHQGCYEMLKQCEKWMPGCGSNSSTPKRPKKAHLSDSVSETPSTQNGTSALETPVYFDEEQEDNDPHQYVRLEGKAVNAMRKVDQRAELFLETREMNQSFNKETSVYMPKFSEEVASYKPTLTSEEMDLEKSRVRIMLLEQEAKKAEREERIMKEKFTEDMTPEYVNWLRREKARILAAAD</sequence>
<feature type="region of interest" description="Disordered" evidence="2">
    <location>
        <begin position="350"/>
        <end position="381"/>
    </location>
</feature>
<accession>A0A7J7M5R2</accession>
<dbReference type="InterPro" id="IPR017956">
    <property type="entry name" value="AT_hook_DNA-bd_motif"/>
</dbReference>
<feature type="compositionally biased region" description="Basic residues" evidence="2">
    <location>
        <begin position="367"/>
        <end position="380"/>
    </location>
</feature>
<feature type="region of interest" description="Disordered" evidence="2">
    <location>
        <begin position="298"/>
        <end position="324"/>
    </location>
</feature>
<reference evidence="4 5" key="1">
    <citation type="journal article" date="2020" name="IScience">
        <title>Genome Sequencing of the Endangered Kingdonia uniflora (Circaeasteraceae, Ranunculales) Reveals Potential Mechanisms of Evolutionary Specialization.</title>
        <authorList>
            <person name="Sun Y."/>
            <person name="Deng T."/>
            <person name="Zhang A."/>
            <person name="Moore M.J."/>
            <person name="Landis J.B."/>
            <person name="Lin N."/>
            <person name="Zhang H."/>
            <person name="Zhang X."/>
            <person name="Huang J."/>
            <person name="Zhang X."/>
            <person name="Sun H."/>
            <person name="Wang H."/>
        </authorList>
    </citation>
    <scope>NUCLEOTIDE SEQUENCE [LARGE SCALE GENOMIC DNA]</scope>
    <source>
        <strain evidence="4">TB1705</strain>
        <tissue evidence="4">Leaf</tissue>
    </source>
</reference>
<dbReference type="PRINTS" id="PR00929">
    <property type="entry name" value="ATHOOK"/>
</dbReference>
<feature type="compositionally biased region" description="Basic residues" evidence="2">
    <location>
        <begin position="303"/>
        <end position="312"/>
    </location>
</feature>
<dbReference type="InterPro" id="IPR036388">
    <property type="entry name" value="WH-like_DNA-bd_sf"/>
</dbReference>
<dbReference type="Gene3D" id="1.10.10.10">
    <property type="entry name" value="Winged helix-like DNA-binding domain superfamily/Winged helix DNA-binding domain"/>
    <property type="match status" value="1"/>
</dbReference>
<feature type="compositionally biased region" description="Basic residues" evidence="2">
    <location>
        <begin position="135"/>
        <end position="148"/>
    </location>
</feature>
<dbReference type="InterPro" id="IPR005818">
    <property type="entry name" value="Histone_H1/H5_H15"/>
</dbReference>
<keyword evidence="5" id="KW-1185">Reference proteome</keyword>
<proteinExistence type="predicted"/>
<organism evidence="4 5">
    <name type="scientific">Kingdonia uniflora</name>
    <dbReference type="NCBI Taxonomy" id="39325"/>
    <lineage>
        <taxon>Eukaryota</taxon>
        <taxon>Viridiplantae</taxon>
        <taxon>Streptophyta</taxon>
        <taxon>Embryophyta</taxon>
        <taxon>Tracheophyta</taxon>
        <taxon>Spermatophyta</taxon>
        <taxon>Magnoliopsida</taxon>
        <taxon>Ranunculales</taxon>
        <taxon>Circaeasteraceae</taxon>
        <taxon>Kingdonia</taxon>
    </lineage>
</organism>
<dbReference type="PROSITE" id="PS51504">
    <property type="entry name" value="H15"/>
    <property type="match status" value="1"/>
</dbReference>
<name>A0A7J7M5R2_9MAGN</name>
<dbReference type="SUPFAM" id="SSF46785">
    <property type="entry name" value="Winged helix' DNA-binding domain"/>
    <property type="match status" value="1"/>
</dbReference>
<dbReference type="InterPro" id="IPR036390">
    <property type="entry name" value="WH_DNA-bd_sf"/>
</dbReference>
<evidence type="ECO:0000256" key="2">
    <source>
        <dbReference type="SAM" id="MobiDB-lite"/>
    </source>
</evidence>
<dbReference type="Pfam" id="PF00538">
    <property type="entry name" value="Linker_histone"/>
    <property type="match status" value="1"/>
</dbReference>
<feature type="region of interest" description="Disordered" evidence="2">
    <location>
        <begin position="515"/>
        <end position="545"/>
    </location>
</feature>
<keyword evidence="1" id="KW-0175">Coiled coil</keyword>
<dbReference type="GO" id="GO:0003677">
    <property type="term" value="F:DNA binding"/>
    <property type="evidence" value="ECO:0007669"/>
    <property type="project" value="InterPro"/>
</dbReference>
<dbReference type="Proteomes" id="UP000541444">
    <property type="component" value="Unassembled WGS sequence"/>
</dbReference>
<dbReference type="SMART" id="SM00526">
    <property type="entry name" value="H15"/>
    <property type="match status" value="1"/>
</dbReference>
<dbReference type="AlphaFoldDB" id="A0A7J7M5R2"/>
<feature type="region of interest" description="Disordered" evidence="2">
    <location>
        <begin position="125"/>
        <end position="158"/>
    </location>
</feature>
<evidence type="ECO:0000256" key="1">
    <source>
        <dbReference type="SAM" id="Coils"/>
    </source>
</evidence>
<evidence type="ECO:0000259" key="3">
    <source>
        <dbReference type="PROSITE" id="PS51504"/>
    </source>
</evidence>
<dbReference type="PANTHER" id="PTHR45023">
    <property type="match status" value="1"/>
</dbReference>
<evidence type="ECO:0000313" key="4">
    <source>
        <dbReference type="EMBL" id="KAF6150217.1"/>
    </source>
</evidence>
<feature type="compositionally biased region" description="Polar residues" evidence="2">
    <location>
        <begin position="531"/>
        <end position="545"/>
    </location>
</feature>
<evidence type="ECO:0000313" key="5">
    <source>
        <dbReference type="Proteomes" id="UP000541444"/>
    </source>
</evidence>
<comment type="caution">
    <text evidence="4">The sequence shown here is derived from an EMBL/GenBank/DDBJ whole genome shotgun (WGS) entry which is preliminary data.</text>
</comment>
<dbReference type="PANTHER" id="PTHR45023:SF4">
    <property type="entry name" value="GLYCINE-RICH PROTEIN-RELATED"/>
    <property type="match status" value="1"/>
</dbReference>
<dbReference type="GO" id="GO:0000786">
    <property type="term" value="C:nucleosome"/>
    <property type="evidence" value="ECO:0007669"/>
    <property type="project" value="InterPro"/>
</dbReference>
<gene>
    <name evidence="4" type="ORF">GIB67_000091</name>
</gene>
<feature type="coiled-coil region" evidence="1">
    <location>
        <begin position="624"/>
        <end position="651"/>
    </location>
</feature>
<feature type="domain" description="H15" evidence="3">
    <location>
        <begin position="12"/>
        <end position="81"/>
    </location>
</feature>
<dbReference type="GO" id="GO:0006334">
    <property type="term" value="P:nucleosome assembly"/>
    <property type="evidence" value="ECO:0007669"/>
    <property type="project" value="InterPro"/>
</dbReference>
<dbReference type="EMBL" id="JACGCM010001752">
    <property type="protein sequence ID" value="KAF6150217.1"/>
    <property type="molecule type" value="Genomic_DNA"/>
</dbReference>
<protein>
    <recommendedName>
        <fullName evidence="3">H15 domain-containing protein</fullName>
    </recommendedName>
</protein>
<dbReference type="OrthoDB" id="1110759at2759"/>